<keyword evidence="3" id="KW-0479">Metal-binding</keyword>
<evidence type="ECO:0000256" key="1">
    <source>
        <dbReference type="ARBA" id="ARBA00001947"/>
    </source>
</evidence>
<dbReference type="InterPro" id="IPR051013">
    <property type="entry name" value="MBL_superfamily_lactonases"/>
</dbReference>
<dbReference type="Proteomes" id="UP000238348">
    <property type="component" value="Chromosome"/>
</dbReference>
<evidence type="ECO:0000256" key="5">
    <source>
        <dbReference type="ARBA" id="ARBA00022833"/>
    </source>
</evidence>
<dbReference type="SUPFAM" id="SSF56281">
    <property type="entry name" value="Metallo-hydrolase/oxidoreductase"/>
    <property type="match status" value="1"/>
</dbReference>
<dbReference type="PANTHER" id="PTHR42978">
    <property type="entry name" value="QUORUM-QUENCHING LACTONASE YTNP-RELATED-RELATED"/>
    <property type="match status" value="1"/>
</dbReference>
<dbReference type="InterPro" id="IPR036866">
    <property type="entry name" value="RibonucZ/Hydroxyglut_hydro"/>
</dbReference>
<evidence type="ECO:0008006" key="8">
    <source>
        <dbReference type="Google" id="ProtNLM"/>
    </source>
</evidence>
<protein>
    <recommendedName>
        <fullName evidence="8">Metallo-beta-lactamase domain-containing protein</fullName>
    </recommendedName>
</protein>
<dbReference type="GO" id="GO:0046872">
    <property type="term" value="F:metal ion binding"/>
    <property type="evidence" value="ECO:0007669"/>
    <property type="project" value="UniProtKB-KW"/>
</dbReference>
<evidence type="ECO:0000256" key="2">
    <source>
        <dbReference type="ARBA" id="ARBA00007749"/>
    </source>
</evidence>
<dbReference type="GO" id="GO:0016787">
    <property type="term" value="F:hydrolase activity"/>
    <property type="evidence" value="ECO:0007669"/>
    <property type="project" value="UniProtKB-KW"/>
</dbReference>
<organism evidence="6 7">
    <name type="scientific">Sorangium cellulosum</name>
    <name type="common">Polyangium cellulosum</name>
    <dbReference type="NCBI Taxonomy" id="56"/>
    <lineage>
        <taxon>Bacteria</taxon>
        <taxon>Pseudomonadati</taxon>
        <taxon>Myxococcota</taxon>
        <taxon>Polyangia</taxon>
        <taxon>Polyangiales</taxon>
        <taxon>Polyangiaceae</taxon>
        <taxon>Sorangium</taxon>
    </lineage>
</organism>
<evidence type="ECO:0000313" key="6">
    <source>
        <dbReference type="EMBL" id="AUX39844.1"/>
    </source>
</evidence>
<name>A0A2L0EKM6_SORCE</name>
<comment type="similarity">
    <text evidence="2">Belongs to the metallo-beta-lactamase superfamily.</text>
</comment>
<dbReference type="PANTHER" id="PTHR42978:SF7">
    <property type="entry name" value="METALLO-HYDROLASE RV2300C-RELATED"/>
    <property type="match status" value="1"/>
</dbReference>
<evidence type="ECO:0000313" key="7">
    <source>
        <dbReference type="Proteomes" id="UP000238348"/>
    </source>
</evidence>
<dbReference type="Gene3D" id="3.60.15.10">
    <property type="entry name" value="Ribonuclease Z/Hydroxyacylglutathione hydrolase-like"/>
    <property type="match status" value="1"/>
</dbReference>
<keyword evidence="5" id="KW-0862">Zinc</keyword>
<accession>A0A2L0EKM6</accession>
<comment type="cofactor">
    <cofactor evidence="1">
        <name>Zn(2+)</name>
        <dbReference type="ChEBI" id="CHEBI:29105"/>
    </cofactor>
</comment>
<dbReference type="EMBL" id="CP012673">
    <property type="protein sequence ID" value="AUX39844.1"/>
    <property type="molecule type" value="Genomic_DNA"/>
</dbReference>
<proteinExistence type="inferred from homology"/>
<keyword evidence="4" id="KW-0378">Hydrolase</keyword>
<reference evidence="6 7" key="1">
    <citation type="submission" date="2015-09" db="EMBL/GenBank/DDBJ databases">
        <title>Sorangium comparison.</title>
        <authorList>
            <person name="Zaburannyi N."/>
            <person name="Bunk B."/>
            <person name="Overmann J."/>
            <person name="Mueller R."/>
        </authorList>
    </citation>
    <scope>NUCLEOTIDE SEQUENCE [LARGE SCALE GENOMIC DNA]</scope>
    <source>
        <strain evidence="6 7">So ce26</strain>
    </source>
</reference>
<evidence type="ECO:0000256" key="4">
    <source>
        <dbReference type="ARBA" id="ARBA00022801"/>
    </source>
</evidence>
<evidence type="ECO:0000256" key="3">
    <source>
        <dbReference type="ARBA" id="ARBA00022723"/>
    </source>
</evidence>
<gene>
    <name evidence="6" type="ORF">SOCE26_012390</name>
</gene>
<sequence length="382" mass="42023">MDATVETPPGFEALTEIGDAWSIAQPGLRARAVRERAPFLRERLEATKPVVAVRTFDTMQLSYPTRYAFWGAAIVPSPFAIMTQRVFLVQFYQAGKLKNLLFNPTDPEGALRAPYLERLRARHPILSRLSTRIFAPLTSQLRKVGVAPEQIDYIAYDHFHLQDLRKHLGTHGSPEPVTFPSAELIAQKQEWEAWDALHPLQSPFYVRDGKRGVLENRVRLIDGDVLLGDGVMLVRTPGHSTGNQTLFLHTERGLVGVSENGVSADNWSPRESKIPGVAKRCKDQDLDVLLNLDTPESGADQYTSMLLERAMVDPVPERPEFVQMVTGFEVTRSMLAPGISPTYYFGGFSVGSLWTGPARAAANAAAPHAPGWGGGELVGGAA</sequence>
<dbReference type="AlphaFoldDB" id="A0A2L0EKM6"/>